<dbReference type="EMBL" id="CAWUPB010000850">
    <property type="protein sequence ID" value="CAK7325922.1"/>
    <property type="molecule type" value="Genomic_DNA"/>
</dbReference>
<dbReference type="AlphaFoldDB" id="A0AAV1QVV2"/>
<evidence type="ECO:0000313" key="3">
    <source>
        <dbReference type="Proteomes" id="UP001314170"/>
    </source>
</evidence>
<sequence>MISSKNIEGTSQSDQRDVGDKRNTPFSYGSSHKLEFPKFDGEDFRGWVMKAECHFEVEDIPPHMKAGIIYTSMGPRFEALVYDDPLVDLRNPRQTGTLQDYIDEFDVIYPRLRSGKLKSVSFFIRSCYCPPSARKNVQTSFISRSLFLISVTRAHYRGYSKSHQSNTHSLIP</sequence>
<evidence type="ECO:0008006" key="4">
    <source>
        <dbReference type="Google" id="ProtNLM"/>
    </source>
</evidence>
<feature type="region of interest" description="Disordered" evidence="1">
    <location>
        <begin position="1"/>
        <end position="26"/>
    </location>
</feature>
<dbReference type="Proteomes" id="UP001314170">
    <property type="component" value="Unassembled WGS sequence"/>
</dbReference>
<feature type="compositionally biased region" description="Basic and acidic residues" evidence="1">
    <location>
        <begin position="14"/>
        <end position="23"/>
    </location>
</feature>
<name>A0AAV1QVV2_9ROSI</name>
<evidence type="ECO:0000256" key="1">
    <source>
        <dbReference type="SAM" id="MobiDB-lite"/>
    </source>
</evidence>
<evidence type="ECO:0000313" key="2">
    <source>
        <dbReference type="EMBL" id="CAK7325922.1"/>
    </source>
</evidence>
<comment type="caution">
    <text evidence="2">The sequence shown here is derived from an EMBL/GenBank/DDBJ whole genome shotgun (WGS) entry which is preliminary data.</text>
</comment>
<proteinExistence type="predicted"/>
<feature type="compositionally biased region" description="Polar residues" evidence="1">
    <location>
        <begin position="1"/>
        <end position="13"/>
    </location>
</feature>
<accession>A0AAV1QVV2</accession>
<reference evidence="2 3" key="1">
    <citation type="submission" date="2024-01" db="EMBL/GenBank/DDBJ databases">
        <authorList>
            <person name="Waweru B."/>
        </authorList>
    </citation>
    <scope>NUCLEOTIDE SEQUENCE [LARGE SCALE GENOMIC DNA]</scope>
</reference>
<gene>
    <name evidence="2" type="ORF">DCAF_LOCUS3615</name>
</gene>
<organism evidence="2 3">
    <name type="scientific">Dovyalis caffra</name>
    <dbReference type="NCBI Taxonomy" id="77055"/>
    <lineage>
        <taxon>Eukaryota</taxon>
        <taxon>Viridiplantae</taxon>
        <taxon>Streptophyta</taxon>
        <taxon>Embryophyta</taxon>
        <taxon>Tracheophyta</taxon>
        <taxon>Spermatophyta</taxon>
        <taxon>Magnoliopsida</taxon>
        <taxon>eudicotyledons</taxon>
        <taxon>Gunneridae</taxon>
        <taxon>Pentapetalae</taxon>
        <taxon>rosids</taxon>
        <taxon>fabids</taxon>
        <taxon>Malpighiales</taxon>
        <taxon>Salicaceae</taxon>
        <taxon>Flacourtieae</taxon>
        <taxon>Dovyalis</taxon>
    </lineage>
</organism>
<keyword evidence="3" id="KW-1185">Reference proteome</keyword>
<protein>
    <recommendedName>
        <fullName evidence="4">Retrotransposon gag domain-containing protein</fullName>
    </recommendedName>
</protein>